<dbReference type="InParanoid" id="A0A061DZ33"/>
<gene>
    <name evidence="1" type="ORF">TCM_006854</name>
</gene>
<dbReference type="AlphaFoldDB" id="A0A061DZ33"/>
<evidence type="ECO:0000313" key="2">
    <source>
        <dbReference type="Proteomes" id="UP000026915"/>
    </source>
</evidence>
<reference evidence="1 2" key="1">
    <citation type="journal article" date="2013" name="Genome Biol.">
        <title>The genome sequence of the most widely cultivated cacao type and its use to identify candidate genes regulating pod color.</title>
        <authorList>
            <person name="Motamayor J.C."/>
            <person name="Mockaitis K."/>
            <person name="Schmutz J."/>
            <person name="Haiminen N."/>
            <person name="Iii D.L."/>
            <person name="Cornejo O."/>
            <person name="Findley S.D."/>
            <person name="Zheng P."/>
            <person name="Utro F."/>
            <person name="Royaert S."/>
            <person name="Saski C."/>
            <person name="Jenkins J."/>
            <person name="Podicheti R."/>
            <person name="Zhao M."/>
            <person name="Scheffler B.E."/>
            <person name="Stack J.C."/>
            <person name="Feltus F.A."/>
            <person name="Mustiga G.M."/>
            <person name="Amores F."/>
            <person name="Phillips W."/>
            <person name="Marelli J.P."/>
            <person name="May G.D."/>
            <person name="Shapiro H."/>
            <person name="Ma J."/>
            <person name="Bustamante C.D."/>
            <person name="Schnell R.J."/>
            <person name="Main D."/>
            <person name="Gilbert D."/>
            <person name="Parida L."/>
            <person name="Kuhn D.N."/>
        </authorList>
    </citation>
    <scope>NUCLEOTIDE SEQUENCE [LARGE SCALE GENOMIC DNA]</scope>
    <source>
        <strain evidence="2">cv. Matina 1-6</strain>
    </source>
</reference>
<name>A0A061DZ33_THECC</name>
<dbReference type="Gramene" id="EOX97975">
    <property type="protein sequence ID" value="EOX97975"/>
    <property type="gene ID" value="TCM_006854"/>
</dbReference>
<evidence type="ECO:0000313" key="1">
    <source>
        <dbReference type="EMBL" id="EOX97975.1"/>
    </source>
</evidence>
<keyword evidence="2" id="KW-1185">Reference proteome</keyword>
<accession>A0A061DZ33</accession>
<proteinExistence type="predicted"/>
<organism evidence="1 2">
    <name type="scientific">Theobroma cacao</name>
    <name type="common">Cacao</name>
    <name type="synonym">Cocoa</name>
    <dbReference type="NCBI Taxonomy" id="3641"/>
    <lineage>
        <taxon>Eukaryota</taxon>
        <taxon>Viridiplantae</taxon>
        <taxon>Streptophyta</taxon>
        <taxon>Embryophyta</taxon>
        <taxon>Tracheophyta</taxon>
        <taxon>Spermatophyta</taxon>
        <taxon>Magnoliopsida</taxon>
        <taxon>eudicotyledons</taxon>
        <taxon>Gunneridae</taxon>
        <taxon>Pentapetalae</taxon>
        <taxon>rosids</taxon>
        <taxon>malvids</taxon>
        <taxon>Malvales</taxon>
        <taxon>Malvaceae</taxon>
        <taxon>Byttnerioideae</taxon>
        <taxon>Theobroma</taxon>
    </lineage>
</organism>
<dbReference type="Proteomes" id="UP000026915">
    <property type="component" value="Chromosome 2"/>
</dbReference>
<protein>
    <submittedName>
        <fullName evidence="1">Uncharacterized protein</fullName>
    </submittedName>
</protein>
<dbReference type="EMBL" id="CM001880">
    <property type="protein sequence ID" value="EOX97975.1"/>
    <property type="molecule type" value="Genomic_DNA"/>
</dbReference>
<sequence>MEKKQRHSIQAKPRQFDPRKTSVHFSRICSHHNMLQAFNELIITDGLTRFSDKELRTGTWSGQIGKMIWVFFFFYQTNILTTFVSSASSC</sequence>
<dbReference type="HOGENOM" id="CLU_2445217_0_0_1"/>